<comment type="similarity">
    <text evidence="4 16">Belongs to the cytochrome P450 family.</text>
</comment>
<evidence type="ECO:0000256" key="9">
    <source>
        <dbReference type="ARBA" id="ARBA00023002"/>
    </source>
</evidence>
<evidence type="ECO:0000313" key="19">
    <source>
        <dbReference type="Proteomes" id="UP000007963"/>
    </source>
</evidence>
<dbReference type="HOGENOM" id="CLU_001570_14_4_1"/>
<dbReference type="GO" id="GO:0016020">
    <property type="term" value="C:membrane"/>
    <property type="evidence" value="ECO:0007669"/>
    <property type="project" value="UniProtKB-SubCell"/>
</dbReference>
<evidence type="ECO:0000313" key="18">
    <source>
        <dbReference type="EMBL" id="EAU31051.1"/>
    </source>
</evidence>
<dbReference type="STRING" id="341663.Q0CBL5"/>
<dbReference type="GO" id="GO:0004497">
    <property type="term" value="F:monooxygenase activity"/>
    <property type="evidence" value="ECO:0007669"/>
    <property type="project" value="UniProtKB-KW"/>
</dbReference>
<keyword evidence="5 15" id="KW-0349">Heme</keyword>
<organism evidence="18 19">
    <name type="scientific">Aspergillus terreus (strain NIH 2624 / FGSC A1156)</name>
    <dbReference type="NCBI Taxonomy" id="341663"/>
    <lineage>
        <taxon>Eukaryota</taxon>
        <taxon>Fungi</taxon>
        <taxon>Dikarya</taxon>
        <taxon>Ascomycota</taxon>
        <taxon>Pezizomycotina</taxon>
        <taxon>Eurotiomycetes</taxon>
        <taxon>Eurotiomycetidae</taxon>
        <taxon>Eurotiales</taxon>
        <taxon>Aspergillaceae</taxon>
        <taxon>Aspergillus</taxon>
        <taxon>Aspergillus subgen. Circumdati</taxon>
    </lineage>
</organism>
<keyword evidence="7 15" id="KW-0479">Metal-binding</keyword>
<dbReference type="InterPro" id="IPR001128">
    <property type="entry name" value="Cyt_P450"/>
</dbReference>
<gene>
    <name evidence="18" type="ORF">ATEG_08919</name>
</gene>
<evidence type="ECO:0000256" key="16">
    <source>
        <dbReference type="RuleBase" id="RU000461"/>
    </source>
</evidence>
<dbReference type="InterPro" id="IPR017972">
    <property type="entry name" value="Cyt_P450_CS"/>
</dbReference>
<evidence type="ECO:0000256" key="15">
    <source>
        <dbReference type="PIRSR" id="PIRSR602401-1"/>
    </source>
</evidence>
<dbReference type="PROSITE" id="PS00086">
    <property type="entry name" value="CYTOCHROME_P450"/>
    <property type="match status" value="1"/>
</dbReference>
<sequence length="481" mass="55355">MKEILLLYAQAAGLVGAAYFLVLAIYRLWLSPIAHFPGPKLAALTLWYEFYYDTILHGQFTFEIARMHRRYGLIPASGPIVRISPYELHIDDPEYYEVLYSRDSPRNKYEYYVRQFGQPKAAFSAVEHSRHRLLRASMNPFFSLTRIRRHESRIKALADKLTQRLNEFQNTGRPMVIQHAYTCFTTDIVSEYVAGQDFHYLDSPDFMPQWCETLSGIAKAGVFFKPFPWLHSVMKCLPQSWVSRVDAGMGLFFSFQQRCASLIQSITDSENNQPGKSANNTRAHTAFFHEVLKSDLPPSEKSAERLAQEMLIVVAAGAETTAKALTWITFHLLNKPELLQRLLDELQRLDPNQTASLLQLEQMPYLNGVILEGLRMDHSTGNSHRFMPERWLDLQTRKHLEKYMVAFSKGSRQCIGMNLAKSEMLLAVSKVFREVKFELFETTVEDVTMAHELFLPFPKVGSKESFNIESLILVLKSFKLT</sequence>
<evidence type="ECO:0000256" key="11">
    <source>
        <dbReference type="ARBA" id="ARBA00023033"/>
    </source>
</evidence>
<comment type="catalytic activity">
    <reaction evidence="13">
        <text>7-methylmellein + 3 reduced [NADPH--hemoprotein reductase] + 3 O2 = 7-carboxymellein + 3 oxidized [NADPH--hemoprotein reductase] + 4 H2O + 4 H(+)</text>
        <dbReference type="Rhea" id="RHEA:72771"/>
        <dbReference type="Rhea" id="RHEA-COMP:11964"/>
        <dbReference type="Rhea" id="RHEA-COMP:11965"/>
        <dbReference type="ChEBI" id="CHEBI:15377"/>
        <dbReference type="ChEBI" id="CHEBI:15378"/>
        <dbReference type="ChEBI" id="CHEBI:15379"/>
        <dbReference type="ChEBI" id="CHEBI:57618"/>
        <dbReference type="ChEBI" id="CHEBI:58210"/>
        <dbReference type="ChEBI" id="CHEBI:192524"/>
        <dbReference type="ChEBI" id="CHEBI:192525"/>
    </reaction>
    <physiologicalReaction direction="left-to-right" evidence="13">
        <dbReference type="Rhea" id="RHEA:72772"/>
    </physiologicalReaction>
</comment>
<evidence type="ECO:0000256" key="14">
    <source>
        <dbReference type="ARBA" id="ARBA00069646"/>
    </source>
</evidence>
<keyword evidence="11 16" id="KW-0503">Monooxygenase</keyword>
<keyword evidence="10 15" id="KW-0408">Iron</keyword>
<dbReference type="Gene3D" id="1.10.630.10">
    <property type="entry name" value="Cytochrome P450"/>
    <property type="match status" value="1"/>
</dbReference>
<dbReference type="SUPFAM" id="SSF48264">
    <property type="entry name" value="Cytochrome P450"/>
    <property type="match status" value="1"/>
</dbReference>
<comment type="pathway">
    <text evidence="3">Mycotoxin biosynthesis.</text>
</comment>
<dbReference type="InterPro" id="IPR036396">
    <property type="entry name" value="Cyt_P450_sf"/>
</dbReference>
<dbReference type="GO" id="GO:0005506">
    <property type="term" value="F:iron ion binding"/>
    <property type="evidence" value="ECO:0007669"/>
    <property type="project" value="InterPro"/>
</dbReference>
<dbReference type="GO" id="GO:0016705">
    <property type="term" value="F:oxidoreductase activity, acting on paired donors, with incorporation or reduction of molecular oxygen"/>
    <property type="evidence" value="ECO:0007669"/>
    <property type="project" value="InterPro"/>
</dbReference>
<keyword evidence="9 16" id="KW-0560">Oxidoreductase</keyword>
<evidence type="ECO:0000256" key="12">
    <source>
        <dbReference type="ARBA" id="ARBA00023136"/>
    </source>
</evidence>
<evidence type="ECO:0000256" key="1">
    <source>
        <dbReference type="ARBA" id="ARBA00001971"/>
    </source>
</evidence>
<dbReference type="OMA" id="MHHDERI"/>
<dbReference type="Pfam" id="PF00067">
    <property type="entry name" value="p450"/>
    <property type="match status" value="2"/>
</dbReference>
<reference evidence="19" key="1">
    <citation type="submission" date="2005-09" db="EMBL/GenBank/DDBJ databases">
        <title>Annotation of the Aspergillus terreus NIH2624 genome.</title>
        <authorList>
            <person name="Birren B.W."/>
            <person name="Lander E.S."/>
            <person name="Galagan J.E."/>
            <person name="Nusbaum C."/>
            <person name="Devon K."/>
            <person name="Henn M."/>
            <person name="Ma L.-J."/>
            <person name="Jaffe D.B."/>
            <person name="Butler J."/>
            <person name="Alvarez P."/>
            <person name="Gnerre S."/>
            <person name="Grabherr M."/>
            <person name="Kleber M."/>
            <person name="Mauceli E.W."/>
            <person name="Brockman W."/>
            <person name="Rounsley S."/>
            <person name="Young S.K."/>
            <person name="LaButti K."/>
            <person name="Pushparaj V."/>
            <person name="DeCaprio D."/>
            <person name="Crawford M."/>
            <person name="Koehrsen M."/>
            <person name="Engels R."/>
            <person name="Montgomery P."/>
            <person name="Pearson M."/>
            <person name="Howarth C."/>
            <person name="Larson L."/>
            <person name="Luoma S."/>
            <person name="White J."/>
            <person name="Alvarado L."/>
            <person name="Kodira C.D."/>
            <person name="Zeng Q."/>
            <person name="Oleary S."/>
            <person name="Yandava C."/>
            <person name="Denning D.W."/>
            <person name="Nierman W.C."/>
            <person name="Milne T."/>
            <person name="Madden K."/>
        </authorList>
    </citation>
    <scope>NUCLEOTIDE SEQUENCE [LARGE SCALE GENOMIC DNA]</scope>
    <source>
        <strain evidence="19">NIH 2624 / FGSC A1156</strain>
    </source>
</reference>
<dbReference type="GO" id="GO:0020037">
    <property type="term" value="F:heme binding"/>
    <property type="evidence" value="ECO:0007669"/>
    <property type="project" value="InterPro"/>
</dbReference>
<dbReference type="EMBL" id="CH476606">
    <property type="protein sequence ID" value="EAU31051.1"/>
    <property type="molecule type" value="Genomic_DNA"/>
</dbReference>
<feature type="transmembrane region" description="Helical" evidence="17">
    <location>
        <begin position="7"/>
        <end position="29"/>
    </location>
</feature>
<evidence type="ECO:0000256" key="6">
    <source>
        <dbReference type="ARBA" id="ARBA00022692"/>
    </source>
</evidence>
<evidence type="ECO:0000256" key="10">
    <source>
        <dbReference type="ARBA" id="ARBA00023004"/>
    </source>
</evidence>
<evidence type="ECO:0000256" key="5">
    <source>
        <dbReference type="ARBA" id="ARBA00022617"/>
    </source>
</evidence>
<feature type="binding site" description="axial binding residue" evidence="15">
    <location>
        <position position="414"/>
    </location>
    <ligand>
        <name>heme</name>
        <dbReference type="ChEBI" id="CHEBI:30413"/>
    </ligand>
    <ligandPart>
        <name>Fe</name>
        <dbReference type="ChEBI" id="CHEBI:18248"/>
    </ligandPart>
</feature>
<comment type="cofactor">
    <cofactor evidence="1 15">
        <name>heme</name>
        <dbReference type="ChEBI" id="CHEBI:30413"/>
    </cofactor>
</comment>
<dbReference type="PRINTS" id="PR00463">
    <property type="entry name" value="EP450I"/>
</dbReference>
<dbReference type="PANTHER" id="PTHR24305">
    <property type="entry name" value="CYTOCHROME P450"/>
    <property type="match status" value="1"/>
</dbReference>
<evidence type="ECO:0000256" key="4">
    <source>
        <dbReference type="ARBA" id="ARBA00010617"/>
    </source>
</evidence>
<dbReference type="OrthoDB" id="3945418at2759"/>
<keyword evidence="8 17" id="KW-1133">Transmembrane helix</keyword>
<evidence type="ECO:0000256" key="7">
    <source>
        <dbReference type="ARBA" id="ARBA00022723"/>
    </source>
</evidence>
<name>Q0CBL5_ASPTN</name>
<dbReference type="InterPro" id="IPR002401">
    <property type="entry name" value="Cyt_P450_E_grp-I"/>
</dbReference>
<dbReference type="eggNOG" id="KOG0158">
    <property type="taxonomic scope" value="Eukaryota"/>
</dbReference>
<dbReference type="PRINTS" id="PR00385">
    <property type="entry name" value="P450"/>
</dbReference>
<evidence type="ECO:0000256" key="8">
    <source>
        <dbReference type="ARBA" id="ARBA00022989"/>
    </source>
</evidence>
<dbReference type="GeneID" id="4323226"/>
<dbReference type="FunFam" id="1.10.630.10:FF:000069">
    <property type="entry name" value="Cytochrome P450, putative (Eurofung)"/>
    <property type="match status" value="1"/>
</dbReference>
<proteinExistence type="inferred from homology"/>
<dbReference type="AlphaFoldDB" id="Q0CBL5"/>
<dbReference type="InterPro" id="IPR050121">
    <property type="entry name" value="Cytochrome_P450_monoxygenase"/>
</dbReference>
<evidence type="ECO:0000256" key="13">
    <source>
        <dbReference type="ARBA" id="ARBA00051517"/>
    </source>
</evidence>
<comment type="subcellular location">
    <subcellularLocation>
        <location evidence="2">Membrane</location>
        <topology evidence="2">Single-pass membrane protein</topology>
    </subcellularLocation>
</comment>
<dbReference type="RefSeq" id="XP_001217505.1">
    <property type="nucleotide sequence ID" value="XM_001217504.1"/>
</dbReference>
<dbReference type="VEuPathDB" id="FungiDB:ATEG_08919"/>
<accession>Q0CBL5</accession>
<keyword evidence="12 17" id="KW-0472">Membrane</keyword>
<keyword evidence="6 17" id="KW-0812">Transmembrane</keyword>
<dbReference type="PANTHER" id="PTHR24305:SF157">
    <property type="entry name" value="N-ACETYLTRYPTOPHAN 6-HYDROXYLASE IVOC-RELATED"/>
    <property type="match status" value="1"/>
</dbReference>
<evidence type="ECO:0000256" key="2">
    <source>
        <dbReference type="ARBA" id="ARBA00004167"/>
    </source>
</evidence>
<evidence type="ECO:0000256" key="3">
    <source>
        <dbReference type="ARBA" id="ARBA00004685"/>
    </source>
</evidence>
<protein>
    <recommendedName>
        <fullName evidence="14">Cytochrome P450 monooxygenase otaC</fullName>
    </recommendedName>
</protein>
<dbReference type="Proteomes" id="UP000007963">
    <property type="component" value="Unassembled WGS sequence"/>
</dbReference>
<dbReference type="CDD" id="cd11062">
    <property type="entry name" value="CYP58-like"/>
    <property type="match status" value="1"/>
</dbReference>
<evidence type="ECO:0000256" key="17">
    <source>
        <dbReference type="SAM" id="Phobius"/>
    </source>
</evidence>